<keyword evidence="7" id="KW-0539">Nucleus</keyword>
<name>A0A9Q0QR41_9MAGN</name>
<keyword evidence="4" id="KW-0963">Cytoplasm</keyword>
<reference evidence="14" key="1">
    <citation type="journal article" date="2023" name="Plant J.">
        <title>The genome of the king protea, Protea cynaroides.</title>
        <authorList>
            <person name="Chang J."/>
            <person name="Duong T.A."/>
            <person name="Schoeman C."/>
            <person name="Ma X."/>
            <person name="Roodt D."/>
            <person name="Barker N."/>
            <person name="Li Z."/>
            <person name="Van de Peer Y."/>
            <person name="Mizrachi E."/>
        </authorList>
    </citation>
    <scope>NUCLEOTIDE SEQUENCE</scope>
    <source>
        <tissue evidence="14">Young leaves</tissue>
    </source>
</reference>
<evidence type="ECO:0000259" key="12">
    <source>
        <dbReference type="PROSITE" id="PS50054"/>
    </source>
</evidence>
<dbReference type="InterPro" id="IPR000387">
    <property type="entry name" value="Tyr_Pase_dom"/>
</dbReference>
<keyword evidence="6" id="KW-0904">Protein phosphatase</keyword>
<dbReference type="GO" id="GO:0008330">
    <property type="term" value="F:protein tyrosine/threonine phosphatase activity"/>
    <property type="evidence" value="ECO:0007669"/>
    <property type="project" value="TreeGrafter"/>
</dbReference>
<feature type="domain" description="Tyrosine-protein phosphatase" evidence="12">
    <location>
        <begin position="94"/>
        <end position="238"/>
    </location>
</feature>
<dbReference type="PRINTS" id="PR01908">
    <property type="entry name" value="ADSPHPHTASE"/>
</dbReference>
<protein>
    <recommendedName>
        <fullName evidence="16">Dual specificity protein phosphatase 1</fullName>
    </recommendedName>
</protein>
<evidence type="ECO:0000313" key="15">
    <source>
        <dbReference type="Proteomes" id="UP001141806"/>
    </source>
</evidence>
<dbReference type="GO" id="GO:0005634">
    <property type="term" value="C:nucleus"/>
    <property type="evidence" value="ECO:0007669"/>
    <property type="project" value="UniProtKB-SubCell"/>
</dbReference>
<evidence type="ECO:0000256" key="8">
    <source>
        <dbReference type="ARBA" id="ARBA00047761"/>
    </source>
</evidence>
<evidence type="ECO:0000256" key="3">
    <source>
        <dbReference type="ARBA" id="ARBA00008601"/>
    </source>
</evidence>
<sequence>MLEALYVFFNPLLLQVQLLCLGGKPYVIAGTRAKLRKRENFGHRSLNLPSHSETPTKNDSHYWQMDHIDEIYRNRIAALTRALYAIRCVKEDNVPCKIEEGLFLGSVGAASNKNALKSLNITHILTVANLSALDWSTHPNDFIYKTINVADREDTDIAQYFDECLDFIDEAKGLGGGVLVHCFVGRSRSVTVVVAYLMKKYHMSLSQAMEHVRSKRPQAAPNSGFMLQLQNFEKSLQEDKGVATNEIEQQG</sequence>
<accession>A0A9Q0QR41</accession>
<dbReference type="OrthoDB" id="10252009at2759"/>
<evidence type="ECO:0000256" key="2">
    <source>
        <dbReference type="ARBA" id="ARBA00004496"/>
    </source>
</evidence>
<dbReference type="EMBL" id="JAMYWD010000006">
    <property type="protein sequence ID" value="KAJ4968920.1"/>
    <property type="molecule type" value="Genomic_DNA"/>
</dbReference>
<dbReference type="GO" id="GO:0043409">
    <property type="term" value="P:negative regulation of MAPK cascade"/>
    <property type="evidence" value="ECO:0007669"/>
    <property type="project" value="TreeGrafter"/>
</dbReference>
<dbReference type="GO" id="GO:0033550">
    <property type="term" value="F:MAP kinase tyrosine phosphatase activity"/>
    <property type="evidence" value="ECO:0007669"/>
    <property type="project" value="TreeGrafter"/>
</dbReference>
<comment type="catalytic activity">
    <reaction evidence="10">
        <text>O-phospho-L-tyrosyl-[protein] + H2O = L-tyrosyl-[protein] + phosphate</text>
        <dbReference type="Rhea" id="RHEA:10684"/>
        <dbReference type="Rhea" id="RHEA-COMP:10136"/>
        <dbReference type="Rhea" id="RHEA-COMP:20101"/>
        <dbReference type="ChEBI" id="CHEBI:15377"/>
        <dbReference type="ChEBI" id="CHEBI:43474"/>
        <dbReference type="ChEBI" id="CHEBI:46858"/>
        <dbReference type="ChEBI" id="CHEBI:61978"/>
        <dbReference type="EC" id="3.1.3.48"/>
    </reaction>
</comment>
<dbReference type="CDD" id="cd14498">
    <property type="entry name" value="DSP"/>
    <property type="match status" value="1"/>
</dbReference>
<comment type="catalytic activity">
    <reaction evidence="9">
        <text>O-phospho-L-threonyl-[protein] + H2O = L-threonyl-[protein] + phosphate</text>
        <dbReference type="Rhea" id="RHEA:47004"/>
        <dbReference type="Rhea" id="RHEA-COMP:11060"/>
        <dbReference type="Rhea" id="RHEA-COMP:11605"/>
        <dbReference type="ChEBI" id="CHEBI:15377"/>
        <dbReference type="ChEBI" id="CHEBI:30013"/>
        <dbReference type="ChEBI" id="CHEBI:43474"/>
        <dbReference type="ChEBI" id="CHEBI:61977"/>
        <dbReference type="EC" id="3.1.3.16"/>
    </reaction>
</comment>
<dbReference type="Pfam" id="PF00782">
    <property type="entry name" value="DSPc"/>
    <property type="match status" value="1"/>
</dbReference>
<evidence type="ECO:0000256" key="6">
    <source>
        <dbReference type="ARBA" id="ARBA00022912"/>
    </source>
</evidence>
<dbReference type="Proteomes" id="UP001141806">
    <property type="component" value="Unassembled WGS sequence"/>
</dbReference>
<dbReference type="PANTHER" id="PTHR10159">
    <property type="entry name" value="DUAL SPECIFICITY PROTEIN PHOSPHATASE"/>
    <property type="match status" value="1"/>
</dbReference>
<dbReference type="InterPro" id="IPR029021">
    <property type="entry name" value="Prot-tyrosine_phosphatase-like"/>
</dbReference>
<keyword evidence="11" id="KW-0732">Signal</keyword>
<dbReference type="FunFam" id="3.90.190.10:FF:000056">
    <property type="entry name" value="Dual specificity phosphatase 12"/>
    <property type="match status" value="1"/>
</dbReference>
<keyword evidence="15" id="KW-1185">Reference proteome</keyword>
<evidence type="ECO:0000256" key="10">
    <source>
        <dbReference type="ARBA" id="ARBA00051722"/>
    </source>
</evidence>
<evidence type="ECO:0000256" key="9">
    <source>
        <dbReference type="ARBA" id="ARBA00048336"/>
    </source>
</evidence>
<dbReference type="GO" id="GO:0017017">
    <property type="term" value="F:MAP kinase tyrosine/serine/threonine phosphatase activity"/>
    <property type="evidence" value="ECO:0007669"/>
    <property type="project" value="TreeGrafter"/>
</dbReference>
<feature type="chain" id="PRO_5040139927" description="Dual specificity protein phosphatase 1" evidence="11">
    <location>
        <begin position="30"/>
        <end position="251"/>
    </location>
</feature>
<evidence type="ECO:0000256" key="11">
    <source>
        <dbReference type="SAM" id="SignalP"/>
    </source>
</evidence>
<evidence type="ECO:0000256" key="7">
    <source>
        <dbReference type="ARBA" id="ARBA00023242"/>
    </source>
</evidence>
<dbReference type="SUPFAM" id="SSF52799">
    <property type="entry name" value="(Phosphotyrosine protein) phosphatases II"/>
    <property type="match status" value="1"/>
</dbReference>
<proteinExistence type="inferred from homology"/>
<evidence type="ECO:0000256" key="4">
    <source>
        <dbReference type="ARBA" id="ARBA00022490"/>
    </source>
</evidence>
<evidence type="ECO:0000256" key="1">
    <source>
        <dbReference type="ARBA" id="ARBA00004123"/>
    </source>
</evidence>
<dbReference type="PROSITE" id="PS50054">
    <property type="entry name" value="TYR_PHOSPHATASE_DUAL"/>
    <property type="match status" value="1"/>
</dbReference>
<comment type="caution">
    <text evidence="14">The sequence shown here is derived from an EMBL/GenBank/DDBJ whole genome shotgun (WGS) entry which is preliminary data.</text>
</comment>
<feature type="domain" description="Tyrosine specific protein phosphatases" evidence="13">
    <location>
        <begin position="159"/>
        <end position="217"/>
    </location>
</feature>
<gene>
    <name evidence="14" type="ORF">NE237_015621</name>
</gene>
<dbReference type="SMART" id="SM00195">
    <property type="entry name" value="DSPc"/>
    <property type="match status" value="1"/>
</dbReference>
<organism evidence="14 15">
    <name type="scientific">Protea cynaroides</name>
    <dbReference type="NCBI Taxonomy" id="273540"/>
    <lineage>
        <taxon>Eukaryota</taxon>
        <taxon>Viridiplantae</taxon>
        <taxon>Streptophyta</taxon>
        <taxon>Embryophyta</taxon>
        <taxon>Tracheophyta</taxon>
        <taxon>Spermatophyta</taxon>
        <taxon>Magnoliopsida</taxon>
        <taxon>Proteales</taxon>
        <taxon>Proteaceae</taxon>
        <taxon>Protea</taxon>
    </lineage>
</organism>
<evidence type="ECO:0000313" key="14">
    <source>
        <dbReference type="EMBL" id="KAJ4968920.1"/>
    </source>
</evidence>
<evidence type="ECO:0000256" key="5">
    <source>
        <dbReference type="ARBA" id="ARBA00022801"/>
    </source>
</evidence>
<dbReference type="InterPro" id="IPR020422">
    <property type="entry name" value="TYR_PHOSPHATASE_DUAL_dom"/>
</dbReference>
<dbReference type="GO" id="GO:0005737">
    <property type="term" value="C:cytoplasm"/>
    <property type="evidence" value="ECO:0007669"/>
    <property type="project" value="UniProtKB-SubCell"/>
</dbReference>
<evidence type="ECO:0008006" key="16">
    <source>
        <dbReference type="Google" id="ProtNLM"/>
    </source>
</evidence>
<feature type="signal peptide" evidence="11">
    <location>
        <begin position="1"/>
        <end position="29"/>
    </location>
</feature>
<comment type="similarity">
    <text evidence="3">Belongs to the protein-tyrosine phosphatase family. Non-receptor class dual specificity subfamily.</text>
</comment>
<dbReference type="InterPro" id="IPR000340">
    <property type="entry name" value="Dual-sp_phosphatase_cat-dom"/>
</dbReference>
<dbReference type="AlphaFoldDB" id="A0A9Q0QR41"/>
<comment type="subcellular location">
    <subcellularLocation>
        <location evidence="2">Cytoplasm</location>
    </subcellularLocation>
    <subcellularLocation>
        <location evidence="1">Nucleus</location>
    </subcellularLocation>
</comment>
<comment type="catalytic activity">
    <reaction evidence="8">
        <text>O-phospho-L-seryl-[protein] + H2O = L-seryl-[protein] + phosphate</text>
        <dbReference type="Rhea" id="RHEA:20629"/>
        <dbReference type="Rhea" id="RHEA-COMP:9863"/>
        <dbReference type="Rhea" id="RHEA-COMP:11604"/>
        <dbReference type="ChEBI" id="CHEBI:15377"/>
        <dbReference type="ChEBI" id="CHEBI:29999"/>
        <dbReference type="ChEBI" id="CHEBI:43474"/>
        <dbReference type="ChEBI" id="CHEBI:83421"/>
        <dbReference type="EC" id="3.1.3.16"/>
    </reaction>
</comment>
<dbReference type="PROSITE" id="PS50056">
    <property type="entry name" value="TYR_PHOSPHATASE_2"/>
    <property type="match status" value="1"/>
</dbReference>
<dbReference type="Gene3D" id="3.90.190.10">
    <property type="entry name" value="Protein tyrosine phosphatase superfamily"/>
    <property type="match status" value="1"/>
</dbReference>
<dbReference type="PANTHER" id="PTHR10159:SF511">
    <property type="entry name" value="DUAL SPECIFICITY PROTEIN PHOSPHATASE 1"/>
    <property type="match status" value="1"/>
</dbReference>
<dbReference type="GO" id="GO:0004722">
    <property type="term" value="F:protein serine/threonine phosphatase activity"/>
    <property type="evidence" value="ECO:0007669"/>
    <property type="project" value="UniProtKB-EC"/>
</dbReference>
<evidence type="ECO:0000259" key="13">
    <source>
        <dbReference type="PROSITE" id="PS50056"/>
    </source>
</evidence>
<keyword evidence="5" id="KW-0378">Hydrolase</keyword>